<accession>A0A937G6F6</accession>
<protein>
    <submittedName>
        <fullName evidence="2">Amidohydrolase family protein</fullName>
    </submittedName>
</protein>
<dbReference type="SUPFAM" id="SSF51338">
    <property type="entry name" value="Composite domain of metallo-dependent hydrolases"/>
    <property type="match status" value="1"/>
</dbReference>
<dbReference type="InterPro" id="IPR006680">
    <property type="entry name" value="Amidohydro-rel"/>
</dbReference>
<dbReference type="PANTHER" id="PTHR43135:SF3">
    <property type="entry name" value="ALPHA-D-RIBOSE 1-METHYLPHOSPHONATE 5-TRIPHOSPHATE DIPHOSPHATASE"/>
    <property type="match status" value="1"/>
</dbReference>
<dbReference type="InterPro" id="IPR032466">
    <property type="entry name" value="Metal_Hydrolase"/>
</dbReference>
<keyword evidence="3" id="KW-1185">Reference proteome</keyword>
<sequence length="488" mass="53931">MNKKRESRKALKYILIGVILLTILSCKKEVKSTVLSSYEEGDSIKRPELSKSVLQYVTYDDRIIALTNANIIDGTHDRIKESQTVVVVDGYFQVIGPSSKVEIPDKATVLDVKGKTIIPGIVGVHNHLHMPDYPFIGISGAMLYLASGVTTIQTCGAASPFKDIELAEKIQIGEVAGPDVVTSGPYFTGPGGSTGMIIPNSDEEIRDTIKYWTNRGVRWFKVYRHISPHDLEVVINEAHKHNAKVTGHLCSVTFAQAAEMGIDGIEHGLNSTSDFRENKTYGKCNGSRGYLDDLNISSESVVALQRLMVEKGVFLTSTLAIYEASIPQRAFADNRTEEAMSPNLKAQYYTRRKQLDKSDSDSTRLHRFRRIMQFERQFFKMGGTLTAGVDAGRHVLPGFGDQRNFELLIEAGFTTEQAIQIMTNNGAKVLSKQNIGSIEEGKRADFVIVDGNLSNAPGNIRNVEVVFKNGYGYSPKLMLEQIKGKIGL</sequence>
<gene>
    <name evidence="2" type="ORF">JMN32_23475</name>
</gene>
<name>A0A937G6F6_9BACT</name>
<dbReference type="Pfam" id="PF01979">
    <property type="entry name" value="Amidohydro_1"/>
    <property type="match status" value="1"/>
</dbReference>
<feature type="domain" description="Amidohydrolase-related" evidence="1">
    <location>
        <begin position="116"/>
        <end position="470"/>
    </location>
</feature>
<dbReference type="Gene3D" id="2.30.40.10">
    <property type="entry name" value="Urease, subunit C, domain 1"/>
    <property type="match status" value="1"/>
</dbReference>
<evidence type="ECO:0000313" key="2">
    <source>
        <dbReference type="EMBL" id="MBL6449291.1"/>
    </source>
</evidence>
<proteinExistence type="predicted"/>
<evidence type="ECO:0000313" key="3">
    <source>
        <dbReference type="Proteomes" id="UP000614216"/>
    </source>
</evidence>
<dbReference type="InterPro" id="IPR011059">
    <property type="entry name" value="Metal-dep_hydrolase_composite"/>
</dbReference>
<organism evidence="2 3">
    <name type="scientific">Fulvivirga marina</name>
    <dbReference type="NCBI Taxonomy" id="2494733"/>
    <lineage>
        <taxon>Bacteria</taxon>
        <taxon>Pseudomonadati</taxon>
        <taxon>Bacteroidota</taxon>
        <taxon>Cytophagia</taxon>
        <taxon>Cytophagales</taxon>
        <taxon>Fulvivirgaceae</taxon>
        <taxon>Fulvivirga</taxon>
    </lineage>
</organism>
<dbReference type="EMBL" id="JAEUGD010000066">
    <property type="protein sequence ID" value="MBL6449291.1"/>
    <property type="molecule type" value="Genomic_DNA"/>
</dbReference>
<dbReference type="SUPFAM" id="SSF51556">
    <property type="entry name" value="Metallo-dependent hydrolases"/>
    <property type="match status" value="1"/>
</dbReference>
<comment type="caution">
    <text evidence="2">The sequence shown here is derived from an EMBL/GenBank/DDBJ whole genome shotgun (WGS) entry which is preliminary data.</text>
</comment>
<dbReference type="PROSITE" id="PS51257">
    <property type="entry name" value="PROKAR_LIPOPROTEIN"/>
    <property type="match status" value="1"/>
</dbReference>
<dbReference type="Proteomes" id="UP000614216">
    <property type="component" value="Unassembled WGS sequence"/>
</dbReference>
<dbReference type="Gene3D" id="3.20.20.140">
    <property type="entry name" value="Metal-dependent hydrolases"/>
    <property type="match status" value="1"/>
</dbReference>
<dbReference type="GO" id="GO:0016810">
    <property type="term" value="F:hydrolase activity, acting on carbon-nitrogen (but not peptide) bonds"/>
    <property type="evidence" value="ECO:0007669"/>
    <property type="project" value="InterPro"/>
</dbReference>
<reference evidence="2" key="1">
    <citation type="submission" date="2021-01" db="EMBL/GenBank/DDBJ databases">
        <title>Fulvivirga kasyanovii gen. nov., sp nov., a novel member of the phylum Bacteroidetes isolated from seawater in a mussel farm.</title>
        <authorList>
            <person name="Zhao L.-H."/>
            <person name="Wang Z.-J."/>
        </authorList>
    </citation>
    <scope>NUCLEOTIDE SEQUENCE</scope>
    <source>
        <strain evidence="2">29W222</strain>
    </source>
</reference>
<evidence type="ECO:0000259" key="1">
    <source>
        <dbReference type="Pfam" id="PF01979"/>
    </source>
</evidence>
<dbReference type="AlphaFoldDB" id="A0A937G6F6"/>
<dbReference type="InterPro" id="IPR051781">
    <property type="entry name" value="Metallo-dep_Hydrolase"/>
</dbReference>
<dbReference type="PANTHER" id="PTHR43135">
    <property type="entry name" value="ALPHA-D-RIBOSE 1-METHYLPHOSPHONATE 5-TRIPHOSPHATE DIPHOSPHATASE"/>
    <property type="match status" value="1"/>
</dbReference>